<dbReference type="Proteomes" id="UP001358417">
    <property type="component" value="Unassembled WGS sequence"/>
</dbReference>
<dbReference type="AlphaFoldDB" id="A0AAV9NG52"/>
<accession>A0AAV9NG52</accession>
<keyword evidence="2" id="KW-0813">Transport</keyword>
<dbReference type="EMBL" id="JAVRRD010000009">
    <property type="protein sequence ID" value="KAK5055270.1"/>
    <property type="molecule type" value="Genomic_DNA"/>
</dbReference>
<evidence type="ECO:0000256" key="7">
    <source>
        <dbReference type="SAM" id="Phobius"/>
    </source>
</evidence>
<gene>
    <name evidence="9" type="ORF">LTR84_013020</name>
</gene>
<feature type="transmembrane region" description="Helical" evidence="7">
    <location>
        <begin position="162"/>
        <end position="180"/>
    </location>
</feature>
<dbReference type="GO" id="GO:0022857">
    <property type="term" value="F:transmembrane transporter activity"/>
    <property type="evidence" value="ECO:0007669"/>
    <property type="project" value="InterPro"/>
</dbReference>
<evidence type="ECO:0000256" key="5">
    <source>
        <dbReference type="ARBA" id="ARBA00023136"/>
    </source>
</evidence>
<evidence type="ECO:0000256" key="2">
    <source>
        <dbReference type="ARBA" id="ARBA00022448"/>
    </source>
</evidence>
<keyword evidence="4 7" id="KW-1133">Transmembrane helix</keyword>
<feature type="transmembrane region" description="Helical" evidence="7">
    <location>
        <begin position="131"/>
        <end position="150"/>
    </location>
</feature>
<feature type="transmembrane region" description="Helical" evidence="7">
    <location>
        <begin position="388"/>
        <end position="411"/>
    </location>
</feature>
<feature type="domain" description="Major facilitator superfamily (MFS) profile" evidence="8">
    <location>
        <begin position="66"/>
        <end position="483"/>
    </location>
</feature>
<feature type="compositionally biased region" description="Basic and acidic residues" evidence="6">
    <location>
        <begin position="10"/>
        <end position="29"/>
    </location>
</feature>
<dbReference type="PANTHER" id="PTHR43791:SF48">
    <property type="entry name" value="TRANSPORTER, PUTATIVE (AFU_ORTHOLOGUE AFUA_4G01000)-RELATED"/>
    <property type="match status" value="1"/>
</dbReference>
<evidence type="ECO:0000256" key="3">
    <source>
        <dbReference type="ARBA" id="ARBA00022692"/>
    </source>
</evidence>
<feature type="transmembrane region" description="Helical" evidence="7">
    <location>
        <begin position="62"/>
        <end position="81"/>
    </location>
</feature>
<feature type="transmembrane region" description="Helical" evidence="7">
    <location>
        <begin position="292"/>
        <end position="319"/>
    </location>
</feature>
<dbReference type="RefSeq" id="XP_064707701.1">
    <property type="nucleotide sequence ID" value="XM_064856525.1"/>
</dbReference>
<feature type="transmembrane region" description="Helical" evidence="7">
    <location>
        <begin position="101"/>
        <end position="119"/>
    </location>
</feature>
<evidence type="ECO:0000313" key="10">
    <source>
        <dbReference type="Proteomes" id="UP001358417"/>
    </source>
</evidence>
<dbReference type="GeneID" id="89981156"/>
<sequence>MASPVQASKEYSHTSHIEEGPRDDGDMPDLKAVEAGQAATDEYGQPLVHFDPAEERRLRLKIDLYIVPTVALLYMFCFIDRTNIGNARLAGFEKDLGLKGYQFNQVISIFYISYTIFEIPCNMACKWLGPGWFIPGTTVAFGIVTVGFAFVRDIHSACGVRFLLGIFEAGMLPGIAYYLSRWYRRSELAFRLALYIVMAPMAGAFGGLLASGILTLSNFGSTKRWEMIFAIEGIITIILGLIGFLTLTDRPETARWLNEDEKRLAIARIKSERIATTEVLDKLDKAKILRGVLNPVTLATSWIFLLECITVQGLAFFAPTIVRTIYPTETVVRQQLMTVPPYIVGAVFVIVTALLAWRTDRRNVIITYSAIPCMVGYIMFLANKNAKVRYGAIFIIVTGAFNGGALCNAQVSANVVSDTAHSSAIGTNVMFGNIGGLIASWAFLPFDAPNFPIGNGLNLGAQVMVLITGIGLGIWMKMNNKKRAQVDVHEKIRGLSQLQVADLDWKHPGFQWRP</sequence>
<evidence type="ECO:0000259" key="8">
    <source>
        <dbReference type="PROSITE" id="PS50850"/>
    </source>
</evidence>
<evidence type="ECO:0000256" key="4">
    <source>
        <dbReference type="ARBA" id="ARBA00022989"/>
    </source>
</evidence>
<comment type="caution">
    <text evidence="9">The sequence shown here is derived from an EMBL/GenBank/DDBJ whole genome shotgun (WGS) entry which is preliminary data.</text>
</comment>
<comment type="subcellular location">
    <subcellularLocation>
        <location evidence="1">Membrane</location>
        <topology evidence="1">Multi-pass membrane protein</topology>
    </subcellularLocation>
</comment>
<name>A0AAV9NG52_9EURO</name>
<dbReference type="InterPro" id="IPR020846">
    <property type="entry name" value="MFS_dom"/>
</dbReference>
<keyword evidence="3 7" id="KW-0812">Transmembrane</keyword>
<dbReference type="SUPFAM" id="SSF103473">
    <property type="entry name" value="MFS general substrate transporter"/>
    <property type="match status" value="1"/>
</dbReference>
<proteinExistence type="predicted"/>
<dbReference type="InterPro" id="IPR011701">
    <property type="entry name" value="MFS"/>
</dbReference>
<protein>
    <recommendedName>
        <fullName evidence="8">Major facilitator superfamily (MFS) profile domain-containing protein</fullName>
    </recommendedName>
</protein>
<reference evidence="9 10" key="1">
    <citation type="submission" date="2023-08" db="EMBL/GenBank/DDBJ databases">
        <title>Black Yeasts Isolated from many extreme environments.</title>
        <authorList>
            <person name="Coleine C."/>
            <person name="Stajich J.E."/>
            <person name="Selbmann L."/>
        </authorList>
    </citation>
    <scope>NUCLEOTIDE SEQUENCE [LARGE SCALE GENOMIC DNA]</scope>
    <source>
        <strain evidence="9 10">CCFEE 5792</strain>
    </source>
</reference>
<dbReference type="InterPro" id="IPR036259">
    <property type="entry name" value="MFS_trans_sf"/>
</dbReference>
<feature type="region of interest" description="Disordered" evidence="6">
    <location>
        <begin position="1"/>
        <end position="29"/>
    </location>
</feature>
<feature type="transmembrane region" description="Helical" evidence="7">
    <location>
        <begin position="423"/>
        <end position="444"/>
    </location>
</feature>
<evidence type="ECO:0000313" key="9">
    <source>
        <dbReference type="EMBL" id="KAK5055270.1"/>
    </source>
</evidence>
<evidence type="ECO:0000256" key="6">
    <source>
        <dbReference type="SAM" id="MobiDB-lite"/>
    </source>
</evidence>
<feature type="transmembrane region" description="Helical" evidence="7">
    <location>
        <begin position="227"/>
        <end position="247"/>
    </location>
</feature>
<feature type="transmembrane region" description="Helical" evidence="7">
    <location>
        <begin position="364"/>
        <end position="382"/>
    </location>
</feature>
<dbReference type="FunFam" id="1.20.1250.20:FF:000013">
    <property type="entry name" value="MFS general substrate transporter"/>
    <property type="match status" value="1"/>
</dbReference>
<dbReference type="Gene3D" id="1.20.1250.20">
    <property type="entry name" value="MFS general substrate transporter like domains"/>
    <property type="match status" value="2"/>
</dbReference>
<evidence type="ECO:0000256" key="1">
    <source>
        <dbReference type="ARBA" id="ARBA00004141"/>
    </source>
</evidence>
<dbReference type="PROSITE" id="PS50850">
    <property type="entry name" value="MFS"/>
    <property type="match status" value="1"/>
</dbReference>
<keyword evidence="5 7" id="KW-0472">Membrane</keyword>
<feature type="transmembrane region" description="Helical" evidence="7">
    <location>
        <begin position="456"/>
        <end position="475"/>
    </location>
</feature>
<dbReference type="PANTHER" id="PTHR43791">
    <property type="entry name" value="PERMEASE-RELATED"/>
    <property type="match status" value="1"/>
</dbReference>
<feature type="transmembrane region" description="Helical" evidence="7">
    <location>
        <begin position="339"/>
        <end position="357"/>
    </location>
</feature>
<dbReference type="Pfam" id="PF07690">
    <property type="entry name" value="MFS_1"/>
    <property type="match status" value="1"/>
</dbReference>
<dbReference type="GO" id="GO:0016020">
    <property type="term" value="C:membrane"/>
    <property type="evidence" value="ECO:0007669"/>
    <property type="project" value="UniProtKB-SubCell"/>
</dbReference>
<organism evidence="9 10">
    <name type="scientific">Exophiala bonariae</name>
    <dbReference type="NCBI Taxonomy" id="1690606"/>
    <lineage>
        <taxon>Eukaryota</taxon>
        <taxon>Fungi</taxon>
        <taxon>Dikarya</taxon>
        <taxon>Ascomycota</taxon>
        <taxon>Pezizomycotina</taxon>
        <taxon>Eurotiomycetes</taxon>
        <taxon>Chaetothyriomycetidae</taxon>
        <taxon>Chaetothyriales</taxon>
        <taxon>Herpotrichiellaceae</taxon>
        <taxon>Exophiala</taxon>
    </lineage>
</organism>
<dbReference type="FunFam" id="1.20.1250.20:FF:000034">
    <property type="entry name" value="MFS general substrate transporter"/>
    <property type="match status" value="1"/>
</dbReference>
<keyword evidence="10" id="KW-1185">Reference proteome</keyword>
<feature type="transmembrane region" description="Helical" evidence="7">
    <location>
        <begin position="192"/>
        <end position="215"/>
    </location>
</feature>